<dbReference type="InterPro" id="IPR052165">
    <property type="entry name" value="Membrane_assoc_protease"/>
</dbReference>
<gene>
    <name evidence="7" type="ORF">CGS50_001115</name>
</gene>
<dbReference type="AlphaFoldDB" id="A0A2J4JQX4"/>
<sequence>MNPVPFLWLAAVVGFLLLEASTVSMTSVWFAVGAAAALLTCLFTDSFRAQALVFIVVSILCLLAFRPLAAKLRQKITPTNGDRNLGREATVLTTVTAEVPGRVRLDGVDWNARCVTPGDRLEPGERCRITEIHSTLLLVEPVLTESRKA</sequence>
<proteinExistence type="predicted"/>
<dbReference type="Proteomes" id="UP000221015">
    <property type="component" value="Unassembled WGS sequence"/>
</dbReference>
<dbReference type="GO" id="GO:0005886">
    <property type="term" value="C:plasma membrane"/>
    <property type="evidence" value="ECO:0007669"/>
    <property type="project" value="TreeGrafter"/>
</dbReference>
<evidence type="ECO:0000256" key="3">
    <source>
        <dbReference type="ARBA" id="ARBA00022989"/>
    </source>
</evidence>
<reference evidence="7 8" key="1">
    <citation type="journal article" date="2017" name="Front. Microbiol.">
        <title>New Insights into the Diversity of the Genus Faecalibacterium.</title>
        <authorList>
            <person name="Benevides L."/>
            <person name="Burman S."/>
            <person name="Martin R."/>
            <person name="Robert V."/>
            <person name="Thomas M."/>
            <person name="Miquel S."/>
            <person name="Chain F."/>
            <person name="Sokol H."/>
            <person name="Bermudez-Humaran L.G."/>
            <person name="Morrison M."/>
            <person name="Langella P."/>
            <person name="Azevedo V.A."/>
            <person name="Chatel J.M."/>
            <person name="Soares S."/>
        </authorList>
    </citation>
    <scope>NUCLEOTIDE SEQUENCE [LARGE SCALE GENOMIC DNA]</scope>
    <source>
        <strain evidence="7 8">CNCM I 4542</strain>
    </source>
</reference>
<comment type="caution">
    <text evidence="7">The sequence shown here is derived from an EMBL/GenBank/DDBJ whole genome shotgun (WGS) entry which is preliminary data.</text>
</comment>
<evidence type="ECO:0000256" key="2">
    <source>
        <dbReference type="ARBA" id="ARBA00022692"/>
    </source>
</evidence>
<dbReference type="InterPro" id="IPR012340">
    <property type="entry name" value="NA-bd_OB-fold"/>
</dbReference>
<dbReference type="EMBL" id="NMTS02000001">
    <property type="protein sequence ID" value="PLK30257.1"/>
    <property type="molecule type" value="Genomic_DNA"/>
</dbReference>
<protein>
    <submittedName>
        <fullName evidence="7">NfeD family protein</fullName>
    </submittedName>
</protein>
<evidence type="ECO:0000259" key="6">
    <source>
        <dbReference type="Pfam" id="PF01957"/>
    </source>
</evidence>
<dbReference type="Pfam" id="PF01957">
    <property type="entry name" value="NfeD"/>
    <property type="match status" value="1"/>
</dbReference>
<name>A0A2J4JQX4_9FIRM</name>
<evidence type="ECO:0000313" key="7">
    <source>
        <dbReference type="EMBL" id="PLK30257.1"/>
    </source>
</evidence>
<evidence type="ECO:0000313" key="8">
    <source>
        <dbReference type="Proteomes" id="UP000221015"/>
    </source>
</evidence>
<dbReference type="PANTHER" id="PTHR33507:SF3">
    <property type="entry name" value="INNER MEMBRANE PROTEIN YBBJ"/>
    <property type="match status" value="1"/>
</dbReference>
<keyword evidence="4 5" id="KW-0472">Membrane</keyword>
<feature type="transmembrane region" description="Helical" evidence="5">
    <location>
        <begin position="46"/>
        <end position="65"/>
    </location>
</feature>
<keyword evidence="3 5" id="KW-1133">Transmembrane helix</keyword>
<organism evidence="7 8">
    <name type="scientific">Faecalibacterium prausnitzii</name>
    <dbReference type="NCBI Taxonomy" id="853"/>
    <lineage>
        <taxon>Bacteria</taxon>
        <taxon>Bacillati</taxon>
        <taxon>Bacillota</taxon>
        <taxon>Clostridia</taxon>
        <taxon>Eubacteriales</taxon>
        <taxon>Oscillospiraceae</taxon>
        <taxon>Faecalibacterium</taxon>
    </lineage>
</organism>
<comment type="subcellular location">
    <subcellularLocation>
        <location evidence="1">Membrane</location>
        <topology evidence="1">Multi-pass membrane protein</topology>
    </subcellularLocation>
</comment>
<dbReference type="InterPro" id="IPR002810">
    <property type="entry name" value="NfeD-like_C"/>
</dbReference>
<keyword evidence="2 5" id="KW-0812">Transmembrane</keyword>
<accession>A0A2J4JQX4</accession>
<evidence type="ECO:0000256" key="1">
    <source>
        <dbReference type="ARBA" id="ARBA00004141"/>
    </source>
</evidence>
<dbReference type="Gene3D" id="2.40.50.140">
    <property type="entry name" value="Nucleic acid-binding proteins"/>
    <property type="match status" value="1"/>
</dbReference>
<dbReference type="RefSeq" id="WP_097781954.1">
    <property type="nucleotide sequence ID" value="NZ_NMTS02000001.1"/>
</dbReference>
<evidence type="ECO:0000256" key="5">
    <source>
        <dbReference type="SAM" id="Phobius"/>
    </source>
</evidence>
<dbReference type="PANTHER" id="PTHR33507">
    <property type="entry name" value="INNER MEMBRANE PROTEIN YBBJ"/>
    <property type="match status" value="1"/>
</dbReference>
<evidence type="ECO:0000256" key="4">
    <source>
        <dbReference type="ARBA" id="ARBA00023136"/>
    </source>
</evidence>
<feature type="domain" description="NfeD-like C-terminal" evidence="6">
    <location>
        <begin position="82"/>
        <end position="141"/>
    </location>
</feature>